<reference evidence="9 10" key="1">
    <citation type="submission" date="2016-05" db="EMBL/GenBank/DDBJ databases">
        <title>Diversity and Homogeneity among Thermoacidophilic Verrucomicrobia Methanotrophs Linked with Geographical Origin.</title>
        <authorList>
            <person name="Erikstad H.-A."/>
            <person name="Smestad N.B."/>
            <person name="Ceballos R.M."/>
            <person name="Birkeland N.-K."/>
        </authorList>
    </citation>
    <scope>NUCLEOTIDE SEQUENCE [LARGE SCALE GENOMIC DNA]</scope>
    <source>
        <strain evidence="9 10">Phi</strain>
    </source>
</reference>
<organism evidence="9 10">
    <name type="scientific">Methylacidiphilum caldifontis</name>
    <dbReference type="NCBI Taxonomy" id="2795386"/>
    <lineage>
        <taxon>Bacteria</taxon>
        <taxon>Pseudomonadati</taxon>
        <taxon>Verrucomicrobiota</taxon>
        <taxon>Methylacidiphilae</taxon>
        <taxon>Methylacidiphilales</taxon>
        <taxon>Methylacidiphilaceae</taxon>
        <taxon>Methylacidiphilum (ex Ratnadevi et al. 2023)</taxon>
    </lineage>
</organism>
<comment type="subcellular location">
    <subcellularLocation>
        <location evidence="1 7">Cytoplasm</location>
    </subcellularLocation>
</comment>
<dbReference type="UniPathway" id="UPA00219"/>
<evidence type="ECO:0000256" key="4">
    <source>
        <dbReference type="ARBA" id="ARBA00022598"/>
    </source>
</evidence>
<dbReference type="GO" id="GO:0051301">
    <property type="term" value="P:cell division"/>
    <property type="evidence" value="ECO:0007669"/>
    <property type="project" value="UniProtKB-KW"/>
</dbReference>
<keyword evidence="7" id="KW-0132">Cell division</keyword>
<name>A0A4Y8PCK5_9BACT</name>
<keyword evidence="10" id="KW-1185">Reference proteome</keyword>
<keyword evidence="5 7" id="KW-0547">Nucleotide-binding</keyword>
<gene>
    <name evidence="7" type="primary">murD</name>
    <name evidence="9" type="ORF">A7Q10_07465</name>
</gene>
<accession>A0A4Y8PCK5</accession>
<sequence>MIDSIRNFFLGKKTLVWGLGMEGQATLELLLKTLPETLFYVCDRDLQALNAINNPWVKKIEENQLLKQIDQFELIVKSPGIRTAHLSFDPSLKKRIVLQTELFLRFWPGKTIGVTGSKGKSTTSSLIYHLLKQGGFKVYMGGNIGIPPFRLIPFADEKSIAVLELSSYQLENCRHSPSIALWLNLYQEHLNYHGSFEAYAHAKSNIARFQSIGDYFIYNQDNPDLMNYLLSQEKMPGIPVQLDGKEDNLIDLSRLKIPGKHNKKNALFAATAALLLGMPANAIAEALDSFQGLPHRLEYVATVKGVAYYNDSISTVPEATLAGIEAIPSVRSLIIGGQDRGIPLESFSSRLCELTMIENLILLPETGWRIGYLLKDKCTKKNIFFAKDLEEAVLLASRYTPKGYSCLFSPAAPSYHLYLNFEKRGEHFKNLVLQL</sequence>
<dbReference type="Gene3D" id="3.90.190.20">
    <property type="entry name" value="Mur ligase, C-terminal domain"/>
    <property type="match status" value="1"/>
</dbReference>
<comment type="similarity">
    <text evidence="7">Belongs to the MurCDEF family.</text>
</comment>
<keyword evidence="7" id="KW-0573">Peptidoglycan synthesis</keyword>
<comment type="function">
    <text evidence="7">Cell wall formation. Catalyzes the addition of glutamate to the nucleotide precursor UDP-N-acetylmuramoyl-L-alanine (UMA).</text>
</comment>
<dbReference type="GO" id="GO:0005524">
    <property type="term" value="F:ATP binding"/>
    <property type="evidence" value="ECO:0007669"/>
    <property type="project" value="UniProtKB-UniRule"/>
</dbReference>
<dbReference type="InterPro" id="IPR005762">
    <property type="entry name" value="MurD"/>
</dbReference>
<dbReference type="OrthoDB" id="9809796at2"/>
<keyword evidence="7" id="KW-0131">Cell cycle</keyword>
<dbReference type="HAMAP" id="MF_00639">
    <property type="entry name" value="MurD"/>
    <property type="match status" value="1"/>
</dbReference>
<keyword evidence="3 7" id="KW-0963">Cytoplasm</keyword>
<evidence type="ECO:0000256" key="5">
    <source>
        <dbReference type="ARBA" id="ARBA00022741"/>
    </source>
</evidence>
<comment type="pathway">
    <text evidence="2 7">Cell wall biogenesis; peptidoglycan biosynthesis.</text>
</comment>
<keyword evidence="4 7" id="KW-0436">Ligase</keyword>
<comment type="caution">
    <text evidence="9">The sequence shown here is derived from an EMBL/GenBank/DDBJ whole genome shotgun (WGS) entry which is preliminary data.</text>
</comment>
<dbReference type="GO" id="GO:0071555">
    <property type="term" value="P:cell wall organization"/>
    <property type="evidence" value="ECO:0007669"/>
    <property type="project" value="UniProtKB-KW"/>
</dbReference>
<evidence type="ECO:0000256" key="2">
    <source>
        <dbReference type="ARBA" id="ARBA00004752"/>
    </source>
</evidence>
<dbReference type="AlphaFoldDB" id="A0A4Y8PCK5"/>
<evidence type="ECO:0000256" key="6">
    <source>
        <dbReference type="ARBA" id="ARBA00022840"/>
    </source>
</evidence>
<dbReference type="NCBIfam" id="TIGR01087">
    <property type="entry name" value="murD"/>
    <property type="match status" value="1"/>
</dbReference>
<comment type="catalytic activity">
    <reaction evidence="7">
        <text>UDP-N-acetyl-alpha-D-muramoyl-L-alanine + D-glutamate + ATP = UDP-N-acetyl-alpha-D-muramoyl-L-alanyl-D-glutamate + ADP + phosphate + H(+)</text>
        <dbReference type="Rhea" id="RHEA:16429"/>
        <dbReference type="ChEBI" id="CHEBI:15378"/>
        <dbReference type="ChEBI" id="CHEBI:29986"/>
        <dbReference type="ChEBI" id="CHEBI:30616"/>
        <dbReference type="ChEBI" id="CHEBI:43474"/>
        <dbReference type="ChEBI" id="CHEBI:83898"/>
        <dbReference type="ChEBI" id="CHEBI:83900"/>
        <dbReference type="ChEBI" id="CHEBI:456216"/>
        <dbReference type="EC" id="6.3.2.9"/>
    </reaction>
</comment>
<dbReference type="SUPFAM" id="SSF53244">
    <property type="entry name" value="MurD-like peptide ligases, peptide-binding domain"/>
    <property type="match status" value="1"/>
</dbReference>
<dbReference type="EC" id="6.3.2.9" evidence="7"/>
<dbReference type="GO" id="GO:0008360">
    <property type="term" value="P:regulation of cell shape"/>
    <property type="evidence" value="ECO:0007669"/>
    <property type="project" value="UniProtKB-KW"/>
</dbReference>
<dbReference type="Gene3D" id="3.40.50.720">
    <property type="entry name" value="NAD(P)-binding Rossmann-like Domain"/>
    <property type="match status" value="1"/>
</dbReference>
<dbReference type="GO" id="GO:0005737">
    <property type="term" value="C:cytoplasm"/>
    <property type="evidence" value="ECO:0007669"/>
    <property type="project" value="UniProtKB-SubCell"/>
</dbReference>
<evidence type="ECO:0000313" key="10">
    <source>
        <dbReference type="Proteomes" id="UP000297713"/>
    </source>
</evidence>
<feature type="binding site" evidence="7">
    <location>
        <begin position="116"/>
        <end position="122"/>
    </location>
    <ligand>
        <name>ATP</name>
        <dbReference type="ChEBI" id="CHEBI:30616"/>
    </ligand>
</feature>
<keyword evidence="7" id="KW-0133">Cell shape</keyword>
<dbReference type="SUPFAM" id="SSF53623">
    <property type="entry name" value="MurD-like peptide ligases, catalytic domain"/>
    <property type="match status" value="1"/>
</dbReference>
<evidence type="ECO:0000256" key="7">
    <source>
        <dbReference type="HAMAP-Rule" id="MF_00639"/>
    </source>
</evidence>
<dbReference type="RefSeq" id="WP_134439881.1">
    <property type="nucleotide sequence ID" value="NZ_LXQC01000136.1"/>
</dbReference>
<dbReference type="Gene3D" id="3.40.1190.10">
    <property type="entry name" value="Mur-like, catalytic domain"/>
    <property type="match status" value="1"/>
</dbReference>
<keyword evidence="6 7" id="KW-0067">ATP-binding</keyword>
<dbReference type="Pfam" id="PF08245">
    <property type="entry name" value="Mur_ligase_M"/>
    <property type="match status" value="1"/>
</dbReference>
<dbReference type="InterPro" id="IPR036615">
    <property type="entry name" value="Mur_ligase_C_dom_sf"/>
</dbReference>
<protein>
    <recommendedName>
        <fullName evidence="7">UDP-N-acetylmuramoylalanine--D-glutamate ligase</fullName>
        <ecNumber evidence="7">6.3.2.9</ecNumber>
    </recommendedName>
    <alternativeName>
        <fullName evidence="7">D-glutamic acid-adding enzyme</fullName>
    </alternativeName>
    <alternativeName>
        <fullName evidence="7">UDP-N-acetylmuramoyl-L-alanyl-D-glutamate synthetase</fullName>
    </alternativeName>
</protein>
<evidence type="ECO:0000313" key="9">
    <source>
        <dbReference type="EMBL" id="TFE68925.1"/>
    </source>
</evidence>
<evidence type="ECO:0000256" key="1">
    <source>
        <dbReference type="ARBA" id="ARBA00004496"/>
    </source>
</evidence>
<feature type="domain" description="Mur ligase central" evidence="8">
    <location>
        <begin position="114"/>
        <end position="271"/>
    </location>
</feature>
<dbReference type="GO" id="GO:0008764">
    <property type="term" value="F:UDP-N-acetylmuramoylalanine-D-glutamate ligase activity"/>
    <property type="evidence" value="ECO:0007669"/>
    <property type="project" value="UniProtKB-UniRule"/>
</dbReference>
<dbReference type="InterPro" id="IPR013221">
    <property type="entry name" value="Mur_ligase_cen"/>
</dbReference>
<dbReference type="GO" id="GO:0009252">
    <property type="term" value="P:peptidoglycan biosynthetic process"/>
    <property type="evidence" value="ECO:0007669"/>
    <property type="project" value="UniProtKB-UniRule"/>
</dbReference>
<evidence type="ECO:0000259" key="8">
    <source>
        <dbReference type="Pfam" id="PF08245"/>
    </source>
</evidence>
<keyword evidence="7" id="KW-0961">Cell wall biogenesis/degradation</keyword>
<dbReference type="Proteomes" id="UP000297713">
    <property type="component" value="Unassembled WGS sequence"/>
</dbReference>
<dbReference type="EMBL" id="LXQC01000136">
    <property type="protein sequence ID" value="TFE68925.1"/>
    <property type="molecule type" value="Genomic_DNA"/>
</dbReference>
<dbReference type="PANTHER" id="PTHR43692:SF1">
    <property type="entry name" value="UDP-N-ACETYLMURAMOYLALANINE--D-GLUTAMATE LIGASE"/>
    <property type="match status" value="1"/>
</dbReference>
<proteinExistence type="inferred from homology"/>
<dbReference type="InterPro" id="IPR036565">
    <property type="entry name" value="Mur-like_cat_sf"/>
</dbReference>
<dbReference type="PANTHER" id="PTHR43692">
    <property type="entry name" value="UDP-N-ACETYLMURAMOYLALANINE--D-GLUTAMATE LIGASE"/>
    <property type="match status" value="1"/>
</dbReference>
<evidence type="ECO:0000256" key="3">
    <source>
        <dbReference type="ARBA" id="ARBA00022490"/>
    </source>
</evidence>